<keyword evidence="4 9" id="KW-0274">FAD</keyword>
<evidence type="ECO:0000256" key="9">
    <source>
        <dbReference type="HAMAP-Rule" id="MF_01971"/>
    </source>
</evidence>
<dbReference type="GO" id="GO:0019805">
    <property type="term" value="P:quinolinate biosynthetic process"/>
    <property type="evidence" value="ECO:0007669"/>
    <property type="project" value="UniProtKB-UniRule"/>
</dbReference>
<dbReference type="SUPFAM" id="SSF51905">
    <property type="entry name" value="FAD/NAD(P)-binding domain"/>
    <property type="match status" value="1"/>
</dbReference>
<dbReference type="PRINTS" id="PR00420">
    <property type="entry name" value="RNGMNOXGNASE"/>
</dbReference>
<dbReference type="RefSeq" id="WP_037357954.1">
    <property type="nucleotide sequence ID" value="NZ_BHZF01000001.1"/>
</dbReference>
<sequence length="449" mass="51279">MKQKKDITIVGGGLVGALLAIYFAKRGHKVKVFERRPDPRKTSVYAGRSINLALSDRGWKALRDAGLEQEIKRIALPMYHRGIHQPSGEYVRQPYGQPGQAIYSVSRGGLNIALLNAADAFDNVELFFNRKCVEVDFQTTEVKFLDSSSNEVVVKSDYIFGADGAFSGVRGEMMKTDRFNYQQEYISHGYKELNIPAGPDGQFLLENNALHIWPRKDYMLIALPNLDGTFTCTLFFPFEGEYSFATLTDAYTARKFFQENFSDALALIPDFENQWQQNPVSSLCIIRCYPWVRNQTALIGDAAHAIVPFYGQGMNSGFEDVEVLFQLLDSQSNWDKALDEYQKLRKPDADAIADLAMRNFIEMRDLTADPKFLLQKKIEARIQQKYPDLWTPLYSMVTFSHIRYSEALKLGKIHDQIMESIMNRPDIHSIWESEEIENEIITKLKAIKA</sequence>
<dbReference type="PANTHER" id="PTHR46028">
    <property type="entry name" value="KYNURENINE 3-MONOOXYGENASE"/>
    <property type="match status" value="1"/>
</dbReference>
<dbReference type="GO" id="GO:0070189">
    <property type="term" value="P:kynurenine metabolic process"/>
    <property type="evidence" value="ECO:0007669"/>
    <property type="project" value="TreeGrafter"/>
</dbReference>
<keyword evidence="5 9" id="KW-0521">NADP</keyword>
<keyword evidence="10" id="KW-0472">Membrane</keyword>
<dbReference type="GO" id="GO:0006569">
    <property type="term" value="P:L-tryptophan catabolic process"/>
    <property type="evidence" value="ECO:0007669"/>
    <property type="project" value="UniProtKB-UniRule"/>
</dbReference>
<evidence type="ECO:0000256" key="8">
    <source>
        <dbReference type="ARBA" id="ARBA00047818"/>
    </source>
</evidence>
<evidence type="ECO:0000259" key="11">
    <source>
        <dbReference type="Pfam" id="PF01494"/>
    </source>
</evidence>
<dbReference type="InterPro" id="IPR002938">
    <property type="entry name" value="FAD-bd"/>
</dbReference>
<dbReference type="FunFam" id="3.50.50.60:FF:000185">
    <property type="entry name" value="Kynurenine 3-monooxygenase"/>
    <property type="match status" value="1"/>
</dbReference>
<keyword evidence="2 9" id="KW-0285">Flavoprotein</keyword>
<protein>
    <recommendedName>
        <fullName evidence="9">Kynurenine 3-monooxygenase</fullName>
        <ecNumber evidence="9">1.14.13.9</ecNumber>
    </recommendedName>
    <alternativeName>
        <fullName evidence="9">Kynurenine 3-hydroxylase</fullName>
    </alternativeName>
</protein>
<keyword evidence="13" id="KW-1185">Reference proteome</keyword>
<dbReference type="EMBL" id="QPJS01000001">
    <property type="protein sequence ID" value="RCX05033.1"/>
    <property type="molecule type" value="Genomic_DNA"/>
</dbReference>
<comment type="caution">
    <text evidence="12">The sequence shown here is derived from an EMBL/GenBank/DDBJ whole genome shotgun (WGS) entry which is preliminary data.</text>
</comment>
<dbReference type="GO" id="GO:0043420">
    <property type="term" value="P:anthranilate metabolic process"/>
    <property type="evidence" value="ECO:0007669"/>
    <property type="project" value="UniProtKB-UniRule"/>
</dbReference>
<keyword evidence="10" id="KW-1133">Transmembrane helix</keyword>
<dbReference type="GO" id="GO:0004502">
    <property type="term" value="F:kynurenine 3-monooxygenase activity"/>
    <property type="evidence" value="ECO:0007669"/>
    <property type="project" value="UniProtKB-UniRule"/>
</dbReference>
<comment type="similarity">
    <text evidence="9">Belongs to the aromatic-ring hydroxylase family. KMO subfamily.</text>
</comment>
<evidence type="ECO:0000256" key="4">
    <source>
        <dbReference type="ARBA" id="ARBA00022827"/>
    </source>
</evidence>
<evidence type="ECO:0000256" key="6">
    <source>
        <dbReference type="ARBA" id="ARBA00023002"/>
    </source>
</evidence>
<evidence type="ECO:0000256" key="1">
    <source>
        <dbReference type="ARBA" id="ARBA00001974"/>
    </source>
</evidence>
<gene>
    <name evidence="9" type="primary">kmo</name>
    <name evidence="12" type="ORF">DES35_101312</name>
</gene>
<keyword evidence="7 9" id="KW-0503">Monooxygenase</keyword>
<dbReference type="GO" id="GO:0009435">
    <property type="term" value="P:NAD+ biosynthetic process"/>
    <property type="evidence" value="ECO:0007669"/>
    <property type="project" value="UniProtKB-UniPathway"/>
</dbReference>
<dbReference type="EC" id="1.14.13.9" evidence="9"/>
<comment type="function">
    <text evidence="9">Catalyzes the hydroxylation of L-kynurenine (L-Kyn) to form 3-hydroxy-L-kynurenine (L-3OHKyn). Required for synthesis of quinolinic acid.</text>
</comment>
<evidence type="ECO:0000256" key="7">
    <source>
        <dbReference type="ARBA" id="ARBA00023033"/>
    </source>
</evidence>
<proteinExistence type="inferred from homology"/>
<dbReference type="HAMAP" id="MF_01971">
    <property type="entry name" value="Kynurenine_monooxygenase"/>
    <property type="match status" value="1"/>
</dbReference>
<evidence type="ECO:0000256" key="2">
    <source>
        <dbReference type="ARBA" id="ARBA00022630"/>
    </source>
</evidence>
<reference evidence="12 13" key="1">
    <citation type="submission" date="2018-07" db="EMBL/GenBank/DDBJ databases">
        <title>Genomic Encyclopedia of Type Strains, Phase IV (KMG-IV): sequencing the most valuable type-strain genomes for metagenomic binning, comparative biology and taxonomic classification.</title>
        <authorList>
            <person name="Goeker M."/>
        </authorList>
    </citation>
    <scope>NUCLEOTIDE SEQUENCE [LARGE SCALE GENOMIC DNA]</scope>
    <source>
        <strain evidence="12 13">DSM 21410</strain>
    </source>
</reference>
<dbReference type="InterPro" id="IPR036188">
    <property type="entry name" value="FAD/NAD-bd_sf"/>
</dbReference>
<dbReference type="PANTHER" id="PTHR46028:SF2">
    <property type="entry name" value="KYNURENINE 3-MONOOXYGENASE"/>
    <property type="match status" value="1"/>
</dbReference>
<name>A0A369A7A3_9FLAO</name>
<accession>A0A369A7A3</accession>
<evidence type="ECO:0000313" key="12">
    <source>
        <dbReference type="EMBL" id="RCX05033.1"/>
    </source>
</evidence>
<evidence type="ECO:0000256" key="10">
    <source>
        <dbReference type="SAM" id="Phobius"/>
    </source>
</evidence>
<dbReference type="AlphaFoldDB" id="A0A369A7A3"/>
<dbReference type="InterPro" id="IPR027545">
    <property type="entry name" value="Kynurenine_monooxygenase"/>
</dbReference>
<keyword evidence="3 9" id="KW-0662">Pyridine nucleotide biosynthesis</keyword>
<evidence type="ECO:0000256" key="5">
    <source>
        <dbReference type="ARBA" id="ARBA00022857"/>
    </source>
</evidence>
<comment type="catalytic activity">
    <reaction evidence="8 9">
        <text>L-kynurenine + NADPH + O2 + H(+) = 3-hydroxy-L-kynurenine + NADP(+) + H2O</text>
        <dbReference type="Rhea" id="RHEA:20545"/>
        <dbReference type="ChEBI" id="CHEBI:15377"/>
        <dbReference type="ChEBI" id="CHEBI:15378"/>
        <dbReference type="ChEBI" id="CHEBI:15379"/>
        <dbReference type="ChEBI" id="CHEBI:57783"/>
        <dbReference type="ChEBI" id="CHEBI:57959"/>
        <dbReference type="ChEBI" id="CHEBI:58125"/>
        <dbReference type="ChEBI" id="CHEBI:58349"/>
        <dbReference type="EC" id="1.14.13.9"/>
    </reaction>
</comment>
<keyword evidence="6 9" id="KW-0560">Oxidoreductase</keyword>
<dbReference type="Pfam" id="PF01494">
    <property type="entry name" value="FAD_binding_3"/>
    <property type="match status" value="1"/>
</dbReference>
<keyword evidence="10" id="KW-0812">Transmembrane</keyword>
<comment type="cofactor">
    <cofactor evidence="1 9">
        <name>FAD</name>
        <dbReference type="ChEBI" id="CHEBI:57692"/>
    </cofactor>
</comment>
<dbReference type="UniPathway" id="UPA00253">
    <property type="reaction ID" value="UER00328"/>
</dbReference>
<comment type="pathway">
    <text evidence="9">Cofactor biosynthesis; NAD(+) biosynthesis; quinolinate from L-kynurenine: step 1/3.</text>
</comment>
<organism evidence="12 13">
    <name type="scientific">Schleiferia thermophila</name>
    <dbReference type="NCBI Taxonomy" id="884107"/>
    <lineage>
        <taxon>Bacteria</taxon>
        <taxon>Pseudomonadati</taxon>
        <taxon>Bacteroidota</taxon>
        <taxon>Flavobacteriia</taxon>
        <taxon>Flavobacteriales</taxon>
        <taxon>Schleiferiaceae</taxon>
        <taxon>Schleiferia</taxon>
    </lineage>
</organism>
<feature type="transmembrane region" description="Helical" evidence="10">
    <location>
        <begin position="7"/>
        <end position="24"/>
    </location>
</feature>
<evidence type="ECO:0000313" key="13">
    <source>
        <dbReference type="Proteomes" id="UP000253517"/>
    </source>
</evidence>
<feature type="domain" description="FAD-binding" evidence="11">
    <location>
        <begin position="6"/>
        <end position="354"/>
    </location>
</feature>
<dbReference type="GO" id="GO:0071949">
    <property type="term" value="F:FAD binding"/>
    <property type="evidence" value="ECO:0007669"/>
    <property type="project" value="InterPro"/>
</dbReference>
<dbReference type="Proteomes" id="UP000253517">
    <property type="component" value="Unassembled WGS sequence"/>
</dbReference>
<evidence type="ECO:0000256" key="3">
    <source>
        <dbReference type="ARBA" id="ARBA00022642"/>
    </source>
</evidence>
<dbReference type="Gene3D" id="3.50.50.60">
    <property type="entry name" value="FAD/NAD(P)-binding domain"/>
    <property type="match status" value="1"/>
</dbReference>